<dbReference type="HAMAP" id="MF_01183">
    <property type="entry name" value="Chaperone_SurA"/>
    <property type="match status" value="1"/>
</dbReference>
<dbReference type="InterPro" id="IPR023058">
    <property type="entry name" value="PPIase_PpiC_CS"/>
</dbReference>
<dbReference type="RefSeq" id="WP_354696521.1">
    <property type="nucleotide sequence ID" value="NZ_JAZHOG010000012.1"/>
</dbReference>
<evidence type="ECO:0000256" key="6">
    <source>
        <dbReference type="ARBA" id="ARBA00023235"/>
    </source>
</evidence>
<keyword evidence="5 7" id="KW-0143">Chaperone</keyword>
<keyword evidence="4 7" id="KW-0697">Rotamase</keyword>
<comment type="function">
    <text evidence="7">Chaperone involved in the correct folding and assembly of outer membrane proteins. Recognizes specific patterns of aromatic residues and the orientation of their side chains, which are found more frequently in integral outer membrane proteins. May act in both early periplasmic and late outer membrane-associated steps of protein maturation.</text>
</comment>
<dbReference type="PANTHER" id="PTHR47637:SF1">
    <property type="entry name" value="CHAPERONE SURA"/>
    <property type="match status" value="1"/>
</dbReference>
<dbReference type="Pfam" id="PF00639">
    <property type="entry name" value="Rotamase"/>
    <property type="match status" value="2"/>
</dbReference>
<dbReference type="PROSITE" id="PS50198">
    <property type="entry name" value="PPIC_PPIASE_2"/>
    <property type="match status" value="2"/>
</dbReference>
<dbReference type="PANTHER" id="PTHR47637">
    <property type="entry name" value="CHAPERONE SURA"/>
    <property type="match status" value="1"/>
</dbReference>
<evidence type="ECO:0000313" key="9">
    <source>
        <dbReference type="EMBL" id="MEJ8569196.1"/>
    </source>
</evidence>
<evidence type="ECO:0000256" key="2">
    <source>
        <dbReference type="ARBA" id="ARBA00022737"/>
    </source>
</evidence>
<evidence type="ECO:0000256" key="4">
    <source>
        <dbReference type="ARBA" id="ARBA00023110"/>
    </source>
</evidence>
<dbReference type="InterPro" id="IPR046357">
    <property type="entry name" value="PPIase_dom_sf"/>
</dbReference>
<dbReference type="GO" id="GO:0030288">
    <property type="term" value="C:outer membrane-bounded periplasmic space"/>
    <property type="evidence" value="ECO:0007669"/>
    <property type="project" value="InterPro"/>
</dbReference>
<dbReference type="SUPFAM" id="SSF109998">
    <property type="entry name" value="Triger factor/SurA peptide-binding domain-like"/>
    <property type="match status" value="1"/>
</dbReference>
<dbReference type="InterPro" id="IPR015391">
    <property type="entry name" value="SurA_N"/>
</dbReference>
<dbReference type="Gene3D" id="1.10.4030.10">
    <property type="entry name" value="Porin chaperone SurA, peptide-binding domain"/>
    <property type="match status" value="1"/>
</dbReference>
<evidence type="ECO:0000256" key="5">
    <source>
        <dbReference type="ARBA" id="ARBA00023186"/>
    </source>
</evidence>
<dbReference type="GO" id="GO:0051082">
    <property type="term" value="F:unfolded protein binding"/>
    <property type="evidence" value="ECO:0007669"/>
    <property type="project" value="UniProtKB-UniRule"/>
</dbReference>
<dbReference type="PROSITE" id="PS01096">
    <property type="entry name" value="PPIC_PPIASE_1"/>
    <property type="match status" value="1"/>
</dbReference>
<dbReference type="AlphaFoldDB" id="A0AAW9RNU3"/>
<evidence type="ECO:0000256" key="3">
    <source>
        <dbReference type="ARBA" id="ARBA00022764"/>
    </source>
</evidence>
<reference evidence="9 10" key="1">
    <citation type="submission" date="2024-02" db="EMBL/GenBank/DDBJ databases">
        <title>A novel Wenzhouxiangellaceae bacterium, isolated from coastal sediments.</title>
        <authorList>
            <person name="Du Z.-J."/>
            <person name="Ye Y.-Q."/>
            <person name="Zhang X.-Y."/>
        </authorList>
    </citation>
    <scope>NUCLEOTIDE SEQUENCE [LARGE SCALE GENOMIC DNA]</scope>
    <source>
        <strain evidence="9 10">CH-27</strain>
    </source>
</reference>
<gene>
    <name evidence="7" type="primary">surA</name>
    <name evidence="9" type="ORF">V3330_16315</name>
</gene>
<dbReference type="InterPro" id="IPR023034">
    <property type="entry name" value="PPIase_SurA"/>
</dbReference>
<dbReference type="GO" id="GO:0042277">
    <property type="term" value="F:peptide binding"/>
    <property type="evidence" value="ECO:0007669"/>
    <property type="project" value="InterPro"/>
</dbReference>
<dbReference type="Gene3D" id="3.10.50.40">
    <property type="match status" value="2"/>
</dbReference>
<evidence type="ECO:0000313" key="10">
    <source>
        <dbReference type="Proteomes" id="UP001359886"/>
    </source>
</evidence>
<dbReference type="InterPro" id="IPR000297">
    <property type="entry name" value="PPIase_PpiC"/>
</dbReference>
<feature type="signal peptide" evidence="7">
    <location>
        <begin position="1"/>
        <end position="32"/>
    </location>
</feature>
<keyword evidence="2 7" id="KW-0677">Repeat</keyword>
<feature type="domain" description="PpiC" evidence="8">
    <location>
        <begin position="185"/>
        <end position="286"/>
    </location>
</feature>
<evidence type="ECO:0000259" key="8">
    <source>
        <dbReference type="PROSITE" id="PS50198"/>
    </source>
</evidence>
<comment type="catalytic activity">
    <reaction evidence="7">
        <text>[protein]-peptidylproline (omega=180) = [protein]-peptidylproline (omega=0)</text>
        <dbReference type="Rhea" id="RHEA:16237"/>
        <dbReference type="Rhea" id="RHEA-COMP:10747"/>
        <dbReference type="Rhea" id="RHEA-COMP:10748"/>
        <dbReference type="ChEBI" id="CHEBI:83833"/>
        <dbReference type="ChEBI" id="CHEBI:83834"/>
        <dbReference type="EC" id="5.2.1.8"/>
    </reaction>
</comment>
<organism evidence="9 10">
    <name type="scientific">Elongatibacter sediminis</name>
    <dbReference type="NCBI Taxonomy" id="3119006"/>
    <lineage>
        <taxon>Bacteria</taxon>
        <taxon>Pseudomonadati</taxon>
        <taxon>Pseudomonadota</taxon>
        <taxon>Gammaproteobacteria</taxon>
        <taxon>Chromatiales</taxon>
        <taxon>Wenzhouxiangellaceae</taxon>
        <taxon>Elongatibacter</taxon>
    </lineage>
</organism>
<dbReference type="GO" id="GO:0043165">
    <property type="term" value="P:Gram-negative-bacterium-type cell outer membrane assembly"/>
    <property type="evidence" value="ECO:0007669"/>
    <property type="project" value="InterPro"/>
</dbReference>
<keyword evidence="1 7" id="KW-0732">Signal</keyword>
<dbReference type="Proteomes" id="UP001359886">
    <property type="component" value="Unassembled WGS sequence"/>
</dbReference>
<evidence type="ECO:0000256" key="7">
    <source>
        <dbReference type="HAMAP-Rule" id="MF_01183"/>
    </source>
</evidence>
<accession>A0AAW9RNU3</accession>
<comment type="subcellular location">
    <subcellularLocation>
        <location evidence="7">Periplasm</location>
    </subcellularLocation>
    <text evidence="7">Is capable of associating with the outer membrane.</text>
</comment>
<dbReference type="Pfam" id="PF09312">
    <property type="entry name" value="SurA_N"/>
    <property type="match status" value="1"/>
</dbReference>
<dbReference type="GO" id="GO:0050821">
    <property type="term" value="P:protein stabilization"/>
    <property type="evidence" value="ECO:0007669"/>
    <property type="project" value="InterPro"/>
</dbReference>
<evidence type="ECO:0000256" key="1">
    <source>
        <dbReference type="ARBA" id="ARBA00022729"/>
    </source>
</evidence>
<keyword evidence="3 7" id="KW-0574">Periplasm</keyword>
<dbReference type="InterPro" id="IPR050280">
    <property type="entry name" value="OMP_Chaperone_SurA"/>
</dbReference>
<dbReference type="GO" id="GO:0003755">
    <property type="term" value="F:peptidyl-prolyl cis-trans isomerase activity"/>
    <property type="evidence" value="ECO:0007669"/>
    <property type="project" value="UniProtKB-UniRule"/>
</dbReference>
<comment type="caution">
    <text evidence="9">The sequence shown here is derived from an EMBL/GenBank/DDBJ whole genome shotgun (WGS) entry which is preliminary data.</text>
</comment>
<sequence precursor="true">MKFCTALKSAPGAALGTALATLIAATTLPAIATAQSPGVQPIDSIVALVDEDVILRSELELAVEGIVERIRASGEAMPSMDLIERQVLERLIQRELQVQKALQTGIRVSDSDIDQALVGLAQQNNITVQQMREVIEADGEDFAEFRRNIGEEILTERLRQRIVNGMTPISDTEVDILLASEDAGGGEYNISHIMVQLPEGATPQQIQEAGEEAADIHRRLTEGLDFASAAISYSDSQEALEGGEVGWRDLNSIPAFFADAIRDLQPGQFTDPIRSPGGFHIVKVNDYREQRQVVVKEYHARHIMVEINELIGARAAMDRVTDIKRRLDAGEDFAELAKEFSDDPTSANLGGDMGWFPPEAYGERVAQTLTGLDEGEISEPFQTVAGWHIIQMLGQRETDRTEEAIREEARAKIRQQKAELEIERMLRQFRDEAFVEIRLPGAESASG</sequence>
<dbReference type="EC" id="5.2.1.8" evidence="7"/>
<comment type="domain">
    <text evidence="7">The PPIase activity resides only in the second parvulin domain. The N-terminal region and the C-terminal tail are necessary and sufficient for the chaperone activity of SurA. The PPIase activity is dispensable for SurA to function as a chaperone. The N-terminal region and the C-terminal tail are also required for porin recognition.</text>
</comment>
<name>A0AAW9RNU3_9GAMM</name>
<dbReference type="SUPFAM" id="SSF54534">
    <property type="entry name" value="FKBP-like"/>
    <property type="match status" value="2"/>
</dbReference>
<feature type="chain" id="PRO_5043068110" description="Chaperone SurA" evidence="7">
    <location>
        <begin position="33"/>
        <end position="447"/>
    </location>
</feature>
<protein>
    <recommendedName>
        <fullName evidence="7">Chaperone SurA</fullName>
    </recommendedName>
    <alternativeName>
        <fullName evidence="7">Peptidyl-prolyl cis-trans isomerase SurA</fullName>
        <shortName evidence="7">PPIase SurA</shortName>
        <ecNumber evidence="7">5.2.1.8</ecNumber>
    </alternativeName>
    <alternativeName>
        <fullName evidence="7">Rotamase SurA</fullName>
    </alternativeName>
</protein>
<keyword evidence="6 7" id="KW-0413">Isomerase</keyword>
<dbReference type="EMBL" id="JAZHOG010000012">
    <property type="protein sequence ID" value="MEJ8569196.1"/>
    <property type="molecule type" value="Genomic_DNA"/>
</dbReference>
<keyword evidence="10" id="KW-1185">Reference proteome</keyword>
<dbReference type="GO" id="GO:0006457">
    <property type="term" value="P:protein folding"/>
    <property type="evidence" value="ECO:0007669"/>
    <property type="project" value="UniProtKB-UniRule"/>
</dbReference>
<proteinExistence type="inferred from homology"/>
<feature type="domain" description="PpiC" evidence="8">
    <location>
        <begin position="295"/>
        <end position="394"/>
    </location>
</feature>
<dbReference type="InterPro" id="IPR027304">
    <property type="entry name" value="Trigger_fact/SurA_dom_sf"/>
</dbReference>